<evidence type="ECO:0000313" key="1">
    <source>
        <dbReference type="EMBL" id="CAG7720072.1"/>
    </source>
</evidence>
<dbReference type="OrthoDB" id="1069523at2759"/>
<organism evidence="1 2">
    <name type="scientific">Allacma fusca</name>
    <dbReference type="NCBI Taxonomy" id="39272"/>
    <lineage>
        <taxon>Eukaryota</taxon>
        <taxon>Metazoa</taxon>
        <taxon>Ecdysozoa</taxon>
        <taxon>Arthropoda</taxon>
        <taxon>Hexapoda</taxon>
        <taxon>Collembola</taxon>
        <taxon>Symphypleona</taxon>
        <taxon>Sminthuridae</taxon>
        <taxon>Allacma</taxon>
    </lineage>
</organism>
<accession>A0A8J2JKA0</accession>
<name>A0A8J2JKA0_9HEXA</name>
<gene>
    <name evidence="1" type="ORF">AFUS01_LOCUS9361</name>
</gene>
<dbReference type="Proteomes" id="UP000708208">
    <property type="component" value="Unassembled WGS sequence"/>
</dbReference>
<comment type="caution">
    <text evidence="1">The sequence shown here is derived from an EMBL/GenBank/DDBJ whole genome shotgun (WGS) entry which is preliminary data.</text>
</comment>
<evidence type="ECO:0000313" key="2">
    <source>
        <dbReference type="Proteomes" id="UP000708208"/>
    </source>
</evidence>
<keyword evidence="2" id="KW-1185">Reference proteome</keyword>
<sequence length="81" mass="9380">MIATVHSRWSGGMASVHSFCSDLLFYQEYLSIKPFHFLPFINAFEDHDNQIILDINAYTSLSYIEALYLSKLTIRAYVVEI</sequence>
<dbReference type="AlphaFoldDB" id="A0A8J2JKA0"/>
<reference evidence="1" key="1">
    <citation type="submission" date="2021-06" db="EMBL/GenBank/DDBJ databases">
        <authorList>
            <person name="Hodson N. C."/>
            <person name="Mongue J. A."/>
            <person name="Jaron S. K."/>
        </authorList>
    </citation>
    <scope>NUCLEOTIDE SEQUENCE</scope>
</reference>
<dbReference type="EMBL" id="CAJVCH010067070">
    <property type="protein sequence ID" value="CAG7720072.1"/>
    <property type="molecule type" value="Genomic_DNA"/>
</dbReference>
<protein>
    <submittedName>
        <fullName evidence="1">Uncharacterized protein</fullName>
    </submittedName>
</protein>
<proteinExistence type="predicted"/>